<evidence type="ECO:0000256" key="1">
    <source>
        <dbReference type="ARBA" id="ARBA00005417"/>
    </source>
</evidence>
<keyword evidence="3" id="KW-0547">Nucleotide-binding</keyword>
<dbReference type="Pfam" id="PF00005">
    <property type="entry name" value="ABC_tran"/>
    <property type="match status" value="1"/>
</dbReference>
<dbReference type="GO" id="GO:0005524">
    <property type="term" value="F:ATP binding"/>
    <property type="evidence" value="ECO:0007669"/>
    <property type="project" value="UniProtKB-KW"/>
</dbReference>
<evidence type="ECO:0000313" key="7">
    <source>
        <dbReference type="Proteomes" id="UP001597391"/>
    </source>
</evidence>
<dbReference type="EMBL" id="JBHUOP010000003">
    <property type="protein sequence ID" value="MFD2840460.1"/>
    <property type="molecule type" value="Genomic_DNA"/>
</dbReference>
<evidence type="ECO:0000259" key="5">
    <source>
        <dbReference type="PROSITE" id="PS50893"/>
    </source>
</evidence>
<evidence type="ECO:0000313" key="6">
    <source>
        <dbReference type="EMBL" id="MFD2840460.1"/>
    </source>
</evidence>
<comment type="similarity">
    <text evidence="1">Belongs to the ABC transporter superfamily.</text>
</comment>
<proteinExistence type="inferred from homology"/>
<dbReference type="InterPro" id="IPR017871">
    <property type="entry name" value="ABC_transporter-like_CS"/>
</dbReference>
<name>A0ABW5XGQ9_9MICO</name>
<dbReference type="PROSITE" id="PS00211">
    <property type="entry name" value="ABC_TRANSPORTER_1"/>
    <property type="match status" value="1"/>
</dbReference>
<feature type="domain" description="ABC transporter" evidence="5">
    <location>
        <begin position="4"/>
        <end position="236"/>
    </location>
</feature>
<comment type="caution">
    <text evidence="6">The sequence shown here is derived from an EMBL/GenBank/DDBJ whole genome shotgun (WGS) entry which is preliminary data.</text>
</comment>
<dbReference type="CDD" id="cd03235">
    <property type="entry name" value="ABC_Metallic_Cations"/>
    <property type="match status" value="1"/>
</dbReference>
<dbReference type="RefSeq" id="WP_377466308.1">
    <property type="nucleotide sequence ID" value="NZ_JBHUOP010000003.1"/>
</dbReference>
<dbReference type="SMART" id="SM00382">
    <property type="entry name" value="AAA"/>
    <property type="match status" value="1"/>
</dbReference>
<evidence type="ECO:0000256" key="2">
    <source>
        <dbReference type="ARBA" id="ARBA00022448"/>
    </source>
</evidence>
<dbReference type="Gene3D" id="3.40.50.300">
    <property type="entry name" value="P-loop containing nucleotide triphosphate hydrolases"/>
    <property type="match status" value="1"/>
</dbReference>
<dbReference type="InterPro" id="IPR022508">
    <property type="entry name" value="ABC_trspt_anch-rpt_ATP-bd"/>
</dbReference>
<sequence length="246" mass="26664">MSVLSVQGVSVRLGGRIVLNQVNLEVHGGEFVGLLGPNGAGKTTLLRSILGLVPLASGKAIINGRSKARERGLIGYVPQRHEFAWDFPISVEEVVLSGRISRIGWLKGASVPDYEAAGQAIARVKMADLRSRPISELSGGQRQRVLVARALALQPSLLLLDEPFTGLDMPTQELLTDLFKELADEGKAIIMTTHDLAGAVHDCSRLCFINRRVIADGTPQQTAQRRIWQETFRVSDNSPLLEAVGV</sequence>
<dbReference type="InterPro" id="IPR027417">
    <property type="entry name" value="P-loop_NTPase"/>
</dbReference>
<dbReference type="InterPro" id="IPR050153">
    <property type="entry name" value="Metal_Ion_Import_ABC"/>
</dbReference>
<dbReference type="InterPro" id="IPR003593">
    <property type="entry name" value="AAA+_ATPase"/>
</dbReference>
<dbReference type="NCBIfam" id="TIGR03771">
    <property type="entry name" value="anch_rpt_ABC"/>
    <property type="match status" value="1"/>
</dbReference>
<evidence type="ECO:0000256" key="4">
    <source>
        <dbReference type="ARBA" id="ARBA00022840"/>
    </source>
</evidence>
<reference evidence="7" key="1">
    <citation type="journal article" date="2019" name="Int. J. Syst. Evol. Microbiol.">
        <title>The Global Catalogue of Microorganisms (GCM) 10K type strain sequencing project: providing services to taxonomists for standard genome sequencing and annotation.</title>
        <authorList>
            <consortium name="The Broad Institute Genomics Platform"/>
            <consortium name="The Broad Institute Genome Sequencing Center for Infectious Disease"/>
            <person name="Wu L."/>
            <person name="Ma J."/>
        </authorList>
    </citation>
    <scope>NUCLEOTIDE SEQUENCE [LARGE SCALE GENOMIC DNA]</scope>
    <source>
        <strain evidence="7">KCTC 33576</strain>
    </source>
</reference>
<keyword evidence="7" id="KW-1185">Reference proteome</keyword>
<keyword evidence="2" id="KW-0813">Transport</keyword>
<dbReference type="PANTHER" id="PTHR42734">
    <property type="entry name" value="METAL TRANSPORT SYSTEM ATP-BINDING PROTEIN TM_0124-RELATED"/>
    <property type="match status" value="1"/>
</dbReference>
<evidence type="ECO:0000256" key="3">
    <source>
        <dbReference type="ARBA" id="ARBA00022741"/>
    </source>
</evidence>
<organism evidence="6 7">
    <name type="scientific">Populibacterium corticicola</name>
    <dbReference type="NCBI Taxonomy" id="1812826"/>
    <lineage>
        <taxon>Bacteria</taxon>
        <taxon>Bacillati</taxon>
        <taxon>Actinomycetota</taxon>
        <taxon>Actinomycetes</taxon>
        <taxon>Micrococcales</taxon>
        <taxon>Jonesiaceae</taxon>
        <taxon>Populibacterium</taxon>
    </lineage>
</organism>
<accession>A0ABW5XGQ9</accession>
<protein>
    <submittedName>
        <fullName evidence="6">Anchored repeat-type ABC transporter ATP-binding subunit</fullName>
    </submittedName>
</protein>
<gene>
    <name evidence="6" type="ORF">ACFSYH_07715</name>
</gene>
<dbReference type="InterPro" id="IPR003439">
    <property type="entry name" value="ABC_transporter-like_ATP-bd"/>
</dbReference>
<dbReference type="PROSITE" id="PS50893">
    <property type="entry name" value="ABC_TRANSPORTER_2"/>
    <property type="match status" value="1"/>
</dbReference>
<dbReference type="Proteomes" id="UP001597391">
    <property type="component" value="Unassembled WGS sequence"/>
</dbReference>
<keyword evidence="4 6" id="KW-0067">ATP-binding</keyword>
<dbReference type="SUPFAM" id="SSF52540">
    <property type="entry name" value="P-loop containing nucleoside triphosphate hydrolases"/>
    <property type="match status" value="1"/>
</dbReference>
<dbReference type="PANTHER" id="PTHR42734:SF5">
    <property type="entry name" value="IRON TRANSPORT SYSTEM ATP-BINDING PROTEIN HI_0361-RELATED"/>
    <property type="match status" value="1"/>
</dbReference>